<reference evidence="2" key="1">
    <citation type="submission" date="2020-12" db="UniProtKB">
        <authorList>
            <consortium name="WormBaseParasite"/>
        </authorList>
    </citation>
    <scope>IDENTIFICATION</scope>
    <source>
        <strain evidence="2">MHco3</strain>
    </source>
</reference>
<dbReference type="PANTHER" id="PTHR47163:SF2">
    <property type="entry name" value="SI:DKEY-17M8.2"/>
    <property type="match status" value="1"/>
</dbReference>
<organism evidence="1 2">
    <name type="scientific">Haemonchus contortus</name>
    <name type="common">Barber pole worm</name>
    <dbReference type="NCBI Taxonomy" id="6289"/>
    <lineage>
        <taxon>Eukaryota</taxon>
        <taxon>Metazoa</taxon>
        <taxon>Ecdysozoa</taxon>
        <taxon>Nematoda</taxon>
        <taxon>Chromadorea</taxon>
        <taxon>Rhabditida</taxon>
        <taxon>Rhabditina</taxon>
        <taxon>Rhabditomorpha</taxon>
        <taxon>Strongyloidea</taxon>
        <taxon>Trichostrongylidae</taxon>
        <taxon>Haemonchus</taxon>
    </lineage>
</organism>
<evidence type="ECO:0000313" key="2">
    <source>
        <dbReference type="WBParaSite" id="HCON_00119470-00001"/>
    </source>
</evidence>
<accession>A0A7I4YP56</accession>
<dbReference type="InterPro" id="IPR053164">
    <property type="entry name" value="IS1016-like_transposase"/>
</dbReference>
<proteinExistence type="predicted"/>
<dbReference type="PANTHER" id="PTHR47163">
    <property type="entry name" value="DDE_TNP_IS1595 DOMAIN-CONTAINING PROTEIN"/>
    <property type="match status" value="1"/>
</dbReference>
<protein>
    <submittedName>
        <fullName evidence="2">DDE_Tnp_IS1595 domain-containing protein</fullName>
    </submittedName>
</protein>
<dbReference type="AlphaFoldDB" id="A0A7I4YP56"/>
<dbReference type="Proteomes" id="UP000025227">
    <property type="component" value="Unplaced"/>
</dbReference>
<name>A0A7I4YP56_HAECO</name>
<dbReference type="WBParaSite" id="HCON_00119470-00001">
    <property type="protein sequence ID" value="HCON_00119470-00001"/>
    <property type="gene ID" value="HCON_00119470"/>
</dbReference>
<keyword evidence="1" id="KW-1185">Reference proteome</keyword>
<sequence>MRKTTQQTAVGVPYLNDERLTDLDFADDIALMAGDKDGLQKITDALNEEASMITPVRGKPCQSVKLARRRLQSVWSLSSISRNIKIRLYSSIVIPTAIYASETWKYMAMLNFNQKDGYFPPEMSAKDHEDTAHGSRHDKEVLRRSGMNSLHVIVARRRLRLAGHVLRMSQQRIPKMVMYWTPKGAKRGRGRPRNTWRRTFDNDLKVVSVSRALHKTGNNGKISSLDMPNGMGGTKSKSSVVQWKQYFRDVCAEHYRRNPPVIGGFGCTVEIDETPVARRKYNHGRWVRRLQWLFGGIERGSGRAFLRLVQRRDAPTMLRLIGKYLRPGTTIISECWRTYIGQSDRRTAQCSPAPPGQSPVGFCRPTNWCPYSKRRVAVAEI</sequence>
<dbReference type="OrthoDB" id="5862080at2759"/>
<evidence type="ECO:0000313" key="1">
    <source>
        <dbReference type="Proteomes" id="UP000025227"/>
    </source>
</evidence>